<dbReference type="Proteomes" id="UP000070133">
    <property type="component" value="Unassembled WGS sequence"/>
</dbReference>
<sequence>MASIASKLSSVKVPNLEEDTKRVFAVLQQGGLAIIPVSVGYAIVATDSVALERAFTTKRRGSHKRHAMIGSYTLHKSIHVLPPREQSMVDFLVRDLQIPLGLIAPFRPDHPIIQKLGPETLARSSVEGTLAMLCNGGRFMDELSRLATEAGVPLMGSSANMTGKGTKAYAEEIEPEILEAADIIINYGKQKHNTPRTSSSMIDFRGPSLVRFGACYDTIRDVMKRFYGIDFPEDPGKDTLFSGHTTEAQNRIEALATRTGAKILWRPVLLGAIYRATNAPQGAAGSASDIFNPTKKSITSRAFQRTIKRHGLPYNEPPRHPHKTTAALRLLYFVAEHDRPALTHALYKAYWVEGRNVGERETLLGAAREAKISDLGSVVRAVDSGEFEGEKQRKELERCTDDAVKRGSPGVPGFWIADEMWSDRDGARKKGRLYWGQDRMPFVEAVVLALRDGKSGDELDHVSRPLRSLVPRAMHQPSIPLNSEVKLEFWYDFSSPWAFLGWTQLDSLRRRFGERLQIEMKPFLLGILFREIGAPNLPMAAISEQKRNYMRLDHGDWVRWWNAINLQEGKPDKNIDFYWADNFPIRTPSVLRVALVKPELVGLLYRACWERNLDMSKDEVLMAVLSEAGHDATSIMKEANSQKIKADLRARTQDAKDTGICGVPTYRVFRRNVGEHEWKQTGDLVWGQDELNVVEDQIAGWDGDGVASVVEDVASAQASAPGIMRVIGNGDADGEKEKASAPGIMRAKF</sequence>
<dbReference type="InterPro" id="IPR017945">
    <property type="entry name" value="DHBP_synth_RibB-like_a/b_dom"/>
</dbReference>
<proteinExistence type="predicted"/>
<dbReference type="InterPro" id="IPR001853">
    <property type="entry name" value="DSBA-like_thioredoxin_dom"/>
</dbReference>
<accession>A0A139HKF5</accession>
<dbReference type="GO" id="GO:0005777">
    <property type="term" value="C:peroxisome"/>
    <property type="evidence" value="ECO:0007669"/>
    <property type="project" value="TreeGrafter"/>
</dbReference>
<organism evidence="3 4">
    <name type="scientific">Pseudocercospora eumusae</name>
    <dbReference type="NCBI Taxonomy" id="321146"/>
    <lineage>
        <taxon>Eukaryota</taxon>
        <taxon>Fungi</taxon>
        <taxon>Dikarya</taxon>
        <taxon>Ascomycota</taxon>
        <taxon>Pezizomycotina</taxon>
        <taxon>Dothideomycetes</taxon>
        <taxon>Dothideomycetidae</taxon>
        <taxon>Mycosphaerellales</taxon>
        <taxon>Mycosphaerellaceae</taxon>
        <taxon>Pseudocercospora</taxon>
    </lineage>
</organism>
<dbReference type="PANTHER" id="PTHR42943:SF2">
    <property type="entry name" value="GLUTATHIONE S-TRANSFERASE KAPPA 1"/>
    <property type="match status" value="1"/>
</dbReference>
<dbReference type="EMBL" id="LFZN01000035">
    <property type="protein sequence ID" value="KXT02954.1"/>
    <property type="molecule type" value="Genomic_DNA"/>
</dbReference>
<dbReference type="GO" id="GO:0004602">
    <property type="term" value="F:glutathione peroxidase activity"/>
    <property type="evidence" value="ECO:0007669"/>
    <property type="project" value="TreeGrafter"/>
</dbReference>
<dbReference type="SUPFAM" id="SSF52833">
    <property type="entry name" value="Thioredoxin-like"/>
    <property type="match status" value="2"/>
</dbReference>
<gene>
    <name evidence="3" type="ORF">AC578_10616</name>
</gene>
<dbReference type="InterPro" id="IPR051924">
    <property type="entry name" value="GST_Kappa/NadH"/>
</dbReference>
<dbReference type="InterPro" id="IPR036249">
    <property type="entry name" value="Thioredoxin-like_sf"/>
</dbReference>
<dbReference type="Pfam" id="PF01323">
    <property type="entry name" value="DSBA"/>
    <property type="match status" value="2"/>
</dbReference>
<dbReference type="GO" id="GO:0004364">
    <property type="term" value="F:glutathione transferase activity"/>
    <property type="evidence" value="ECO:0007669"/>
    <property type="project" value="TreeGrafter"/>
</dbReference>
<feature type="domain" description="YrdC-like" evidence="2">
    <location>
        <begin position="17"/>
        <end position="215"/>
    </location>
</feature>
<dbReference type="InterPro" id="IPR006070">
    <property type="entry name" value="Sua5-like_dom"/>
</dbReference>
<evidence type="ECO:0000313" key="3">
    <source>
        <dbReference type="EMBL" id="KXT02954.1"/>
    </source>
</evidence>
<keyword evidence="4" id="KW-1185">Reference proteome</keyword>
<dbReference type="SUPFAM" id="SSF55821">
    <property type="entry name" value="YrdC/RibB"/>
    <property type="match status" value="1"/>
</dbReference>
<evidence type="ECO:0000313" key="4">
    <source>
        <dbReference type="Proteomes" id="UP000070133"/>
    </source>
</evidence>
<dbReference type="Gene3D" id="3.90.870.10">
    <property type="entry name" value="DHBP synthase"/>
    <property type="match status" value="1"/>
</dbReference>
<dbReference type="Pfam" id="PF01300">
    <property type="entry name" value="Sua5_yciO_yrdC"/>
    <property type="match status" value="1"/>
</dbReference>
<comment type="caution">
    <text evidence="3">The sequence shown here is derived from an EMBL/GenBank/DDBJ whole genome shotgun (WGS) entry which is preliminary data.</text>
</comment>
<protein>
    <recommendedName>
        <fullName evidence="1">Threonylcarbamoyl-AMP synthase</fullName>
    </recommendedName>
</protein>
<dbReference type="AlphaFoldDB" id="A0A139HKF5"/>
<evidence type="ECO:0000259" key="2">
    <source>
        <dbReference type="PROSITE" id="PS51163"/>
    </source>
</evidence>
<reference evidence="3 4" key="1">
    <citation type="submission" date="2015-07" db="EMBL/GenBank/DDBJ databases">
        <title>Comparative genomics of the Sigatoka disease complex on banana suggests a link between parallel evolutionary changes in Pseudocercospora fijiensis and Pseudocercospora eumusae and increased virulence on the banana host.</title>
        <authorList>
            <person name="Chang T.-C."/>
            <person name="Salvucci A."/>
            <person name="Crous P.W."/>
            <person name="Stergiopoulos I."/>
        </authorList>
    </citation>
    <scope>NUCLEOTIDE SEQUENCE [LARGE SCALE GENOMIC DNA]</scope>
    <source>
        <strain evidence="3 4">CBS 114824</strain>
    </source>
</reference>
<dbReference type="PANTHER" id="PTHR42943">
    <property type="entry name" value="GLUTATHIONE S-TRANSFERASE KAPPA"/>
    <property type="match status" value="1"/>
</dbReference>
<evidence type="ECO:0000256" key="1">
    <source>
        <dbReference type="ARBA" id="ARBA00015492"/>
    </source>
</evidence>
<dbReference type="GO" id="GO:0005739">
    <property type="term" value="C:mitochondrion"/>
    <property type="evidence" value="ECO:0007669"/>
    <property type="project" value="TreeGrafter"/>
</dbReference>
<dbReference type="OrthoDB" id="4664297at2759"/>
<dbReference type="PROSITE" id="PS51163">
    <property type="entry name" value="YRDC"/>
    <property type="match status" value="1"/>
</dbReference>
<name>A0A139HKF5_9PEZI</name>
<dbReference type="GO" id="GO:0003725">
    <property type="term" value="F:double-stranded RNA binding"/>
    <property type="evidence" value="ECO:0007669"/>
    <property type="project" value="InterPro"/>
</dbReference>
<dbReference type="GO" id="GO:0006749">
    <property type="term" value="P:glutathione metabolic process"/>
    <property type="evidence" value="ECO:0007669"/>
    <property type="project" value="TreeGrafter"/>
</dbReference>
<dbReference type="Gene3D" id="3.40.30.10">
    <property type="entry name" value="Glutaredoxin"/>
    <property type="match status" value="2"/>
</dbReference>